<name>A0AAJ0FQ60_9HYPO</name>
<feature type="domain" description="LysM" evidence="5">
    <location>
        <begin position="206"/>
        <end position="252"/>
    </location>
</feature>
<sequence>MLFSSSSLAVAVLPVALAGVVRSPKLQARDGSNPGMPYDDRTTKYCSFWIDSDGSETCQSVVDLWVPSLDAFRRWNPSITADCGGFETGKSYCVEVSGEPAQTSTTTTTISVSTPTPIQPGMVSNCNKFYFVKDGDRCPGIAASNGISEADLLKWNPKIGSTCTDLWKDVYVCVGAIGDSGTPTDPPNGIQTPSPLHPEMINVCAKFYKVRDGEGCVQVAAKNGITVDDLASWNGKIGTNCAGLYRDTYACVGIIQSYNFDDGTNMRWATVDGKYDASSKALVAAKSNGGKAVLKAPLRDFMYKARVKLDSSSGNAGVIVRSSSLSEGADAYRGYYIGISAENNGYVVIGRADNSWRELKRTSTAIKAGNTYTVKVLALGDSISVFVDDMGTPKFTIQDGTHRTGSIGTRVYATGASFDNMEIWPIVYEEFKKNMVGWVIYDGGFDARTGKMTCLDVPSGKTLMDPFFDDFILDAELSVSKTSAGDAGLVFRTTSAGKGTDAFHGYYVGLEPSRGRVVLGRADGRWTELKAASMSIDANKPYRVQIKAIGDAIDVYVGDLGRPKISVMDGKFKTGHVGVRVHNMGATADDLAIRRLY</sequence>
<dbReference type="AlphaFoldDB" id="A0AAJ0FQ60"/>
<accession>A0AAJ0FQ60</accession>
<dbReference type="PANTHER" id="PTHR34997">
    <property type="entry name" value="AM15"/>
    <property type="match status" value="1"/>
</dbReference>
<comment type="caution">
    <text evidence="6">The sequence shown here is derived from an EMBL/GenBank/DDBJ whole genome shotgun (WGS) entry which is preliminary data.</text>
</comment>
<dbReference type="PANTHER" id="PTHR34997:SF1">
    <property type="entry name" value="PEPTIDOGLYCAN-BINDING LYSIN DOMAIN"/>
    <property type="match status" value="1"/>
</dbReference>
<keyword evidence="7" id="KW-1185">Reference proteome</keyword>
<dbReference type="GO" id="GO:0008061">
    <property type="term" value="F:chitin binding"/>
    <property type="evidence" value="ECO:0007669"/>
    <property type="project" value="UniProtKB-KW"/>
</dbReference>
<organism evidence="6 7">
    <name type="scientific">Conoideocrella luteorostrata</name>
    <dbReference type="NCBI Taxonomy" id="1105319"/>
    <lineage>
        <taxon>Eukaryota</taxon>
        <taxon>Fungi</taxon>
        <taxon>Dikarya</taxon>
        <taxon>Ascomycota</taxon>
        <taxon>Pezizomycotina</taxon>
        <taxon>Sordariomycetes</taxon>
        <taxon>Hypocreomycetidae</taxon>
        <taxon>Hypocreales</taxon>
        <taxon>Clavicipitaceae</taxon>
        <taxon>Conoideocrella</taxon>
    </lineage>
</organism>
<dbReference type="Pfam" id="PF01476">
    <property type="entry name" value="LysM"/>
    <property type="match status" value="2"/>
</dbReference>
<dbReference type="SMART" id="SM00257">
    <property type="entry name" value="LysM"/>
    <property type="match status" value="2"/>
</dbReference>
<dbReference type="InterPro" id="IPR036779">
    <property type="entry name" value="LysM_dom_sf"/>
</dbReference>
<evidence type="ECO:0000256" key="4">
    <source>
        <dbReference type="SAM" id="SignalP"/>
    </source>
</evidence>
<dbReference type="InterPro" id="IPR018392">
    <property type="entry name" value="LysM"/>
</dbReference>
<protein>
    <recommendedName>
        <fullName evidence="5">LysM domain-containing protein</fullName>
    </recommendedName>
</protein>
<dbReference type="CDD" id="cd00118">
    <property type="entry name" value="LysM"/>
    <property type="match status" value="2"/>
</dbReference>
<evidence type="ECO:0000259" key="5">
    <source>
        <dbReference type="PROSITE" id="PS51782"/>
    </source>
</evidence>
<keyword evidence="4" id="KW-0732">Signal</keyword>
<dbReference type="GO" id="GO:0016787">
    <property type="term" value="F:hydrolase activity"/>
    <property type="evidence" value="ECO:0007669"/>
    <property type="project" value="InterPro"/>
</dbReference>
<feature type="domain" description="LysM" evidence="5">
    <location>
        <begin position="128"/>
        <end position="174"/>
    </location>
</feature>
<keyword evidence="1" id="KW-0147">Chitin-binding</keyword>
<evidence type="ECO:0000313" key="6">
    <source>
        <dbReference type="EMBL" id="KAK2592632.1"/>
    </source>
</evidence>
<evidence type="ECO:0000313" key="7">
    <source>
        <dbReference type="Proteomes" id="UP001251528"/>
    </source>
</evidence>
<evidence type="ECO:0000256" key="3">
    <source>
        <dbReference type="ARBA" id="ARBA00044955"/>
    </source>
</evidence>
<dbReference type="Gene3D" id="3.10.350.10">
    <property type="entry name" value="LysM domain"/>
    <property type="match status" value="3"/>
</dbReference>
<proteinExistence type="inferred from homology"/>
<dbReference type="EMBL" id="JASWJB010000255">
    <property type="protein sequence ID" value="KAK2592632.1"/>
    <property type="molecule type" value="Genomic_DNA"/>
</dbReference>
<dbReference type="SUPFAM" id="SSF54106">
    <property type="entry name" value="LysM domain"/>
    <property type="match status" value="2"/>
</dbReference>
<dbReference type="Gene3D" id="2.60.120.560">
    <property type="entry name" value="Exo-inulinase, domain 1"/>
    <property type="match status" value="2"/>
</dbReference>
<comment type="similarity">
    <text evidence="3">Belongs to the secreted LysM effector family.</text>
</comment>
<feature type="signal peptide" evidence="4">
    <location>
        <begin position="1"/>
        <end position="18"/>
    </location>
</feature>
<evidence type="ECO:0000256" key="1">
    <source>
        <dbReference type="ARBA" id="ARBA00022669"/>
    </source>
</evidence>
<dbReference type="InterPro" id="IPR052210">
    <property type="entry name" value="LysM1-like"/>
</dbReference>
<dbReference type="Proteomes" id="UP001251528">
    <property type="component" value="Unassembled WGS sequence"/>
</dbReference>
<keyword evidence="2" id="KW-0843">Virulence</keyword>
<dbReference type="InterPro" id="IPR010496">
    <property type="entry name" value="AL/BT2_dom"/>
</dbReference>
<feature type="chain" id="PRO_5042483944" description="LysM domain-containing protein" evidence="4">
    <location>
        <begin position="19"/>
        <end position="597"/>
    </location>
</feature>
<dbReference type="PROSITE" id="PS51782">
    <property type="entry name" value="LYSM"/>
    <property type="match status" value="2"/>
</dbReference>
<reference evidence="6" key="1">
    <citation type="submission" date="2023-06" db="EMBL/GenBank/DDBJ databases">
        <title>Conoideocrella luteorostrata (Hypocreales: Clavicipitaceae), a potential biocontrol fungus for elongate hemlock scale in United States Christmas tree production areas.</title>
        <authorList>
            <person name="Barrett H."/>
            <person name="Lovett B."/>
            <person name="Macias A.M."/>
            <person name="Stajich J.E."/>
            <person name="Kasson M.T."/>
        </authorList>
    </citation>
    <scope>NUCLEOTIDE SEQUENCE</scope>
    <source>
        <strain evidence="6">ARSEF 14590</strain>
    </source>
</reference>
<evidence type="ECO:0000256" key="2">
    <source>
        <dbReference type="ARBA" id="ARBA00023026"/>
    </source>
</evidence>
<gene>
    <name evidence="6" type="ORF">QQS21_009659</name>
</gene>
<dbReference type="Pfam" id="PF06439">
    <property type="entry name" value="3keto-disac_hyd"/>
    <property type="match status" value="2"/>
</dbReference>